<protein>
    <submittedName>
        <fullName evidence="1">2556_t:CDS:1</fullName>
    </submittedName>
</protein>
<evidence type="ECO:0000313" key="1">
    <source>
        <dbReference type="EMBL" id="CAG8505680.1"/>
    </source>
</evidence>
<keyword evidence="2" id="KW-1185">Reference proteome</keyword>
<gene>
    <name evidence="1" type="ORF">ACOLOM_LOCUS2993</name>
</gene>
<dbReference type="EMBL" id="CAJVPT010004234">
    <property type="protein sequence ID" value="CAG8505680.1"/>
    <property type="molecule type" value="Genomic_DNA"/>
</dbReference>
<comment type="caution">
    <text evidence="1">The sequence shown here is derived from an EMBL/GenBank/DDBJ whole genome shotgun (WGS) entry which is preliminary data.</text>
</comment>
<reference evidence="1" key="1">
    <citation type="submission" date="2021-06" db="EMBL/GenBank/DDBJ databases">
        <authorList>
            <person name="Kallberg Y."/>
            <person name="Tangrot J."/>
            <person name="Rosling A."/>
        </authorList>
    </citation>
    <scope>NUCLEOTIDE SEQUENCE</scope>
    <source>
        <strain evidence="1">CL356</strain>
    </source>
</reference>
<organism evidence="1 2">
    <name type="scientific">Acaulospora colombiana</name>
    <dbReference type="NCBI Taxonomy" id="27376"/>
    <lineage>
        <taxon>Eukaryota</taxon>
        <taxon>Fungi</taxon>
        <taxon>Fungi incertae sedis</taxon>
        <taxon>Mucoromycota</taxon>
        <taxon>Glomeromycotina</taxon>
        <taxon>Glomeromycetes</taxon>
        <taxon>Diversisporales</taxon>
        <taxon>Acaulosporaceae</taxon>
        <taxon>Acaulospora</taxon>
    </lineage>
</organism>
<sequence length="92" mass="10607">MGESKWTILYIVFASFQMLIAIAVEAVILRLNENSTSQLVSLSTEYDNLTGRQYFYKNYNYSTYKAQYLSIIDGNVWFMVFEAFLTALCLSA</sequence>
<evidence type="ECO:0000313" key="2">
    <source>
        <dbReference type="Proteomes" id="UP000789525"/>
    </source>
</evidence>
<accession>A0ACA9L1G8</accession>
<dbReference type="Proteomes" id="UP000789525">
    <property type="component" value="Unassembled WGS sequence"/>
</dbReference>
<proteinExistence type="predicted"/>
<name>A0ACA9L1G8_9GLOM</name>